<keyword evidence="1" id="KW-0472">Membrane</keyword>
<accession>A0A8J3QBJ1</accession>
<gene>
    <name evidence="2" type="ORF">Rhe02_56420</name>
</gene>
<dbReference type="Proteomes" id="UP000612899">
    <property type="component" value="Unassembled WGS sequence"/>
</dbReference>
<name>A0A8J3QBJ1_9ACTN</name>
<dbReference type="EMBL" id="BONY01000037">
    <property type="protein sequence ID" value="GIH07575.1"/>
    <property type="molecule type" value="Genomic_DNA"/>
</dbReference>
<sequence>MVETTKSEPVEFKDPHRRRRLTYWIVGGVILVLLVAALVARRHNRATASAQAKAAQLQQALTKAGLPAPSIDQIANVLGEDGEVVCQDPEGAIGRAVHYGVSTNGAGGPGMRTVYTPRQVVTGAGLVLAIYCPDKLPEFLENVADLKIADTIREQTP</sequence>
<protein>
    <submittedName>
        <fullName evidence="2">Uncharacterized protein</fullName>
    </submittedName>
</protein>
<proteinExistence type="predicted"/>
<reference evidence="2" key="1">
    <citation type="submission" date="2021-01" db="EMBL/GenBank/DDBJ databases">
        <title>Whole genome shotgun sequence of Rhizocola hellebori NBRC 109834.</title>
        <authorList>
            <person name="Komaki H."/>
            <person name="Tamura T."/>
        </authorList>
    </citation>
    <scope>NUCLEOTIDE SEQUENCE</scope>
    <source>
        <strain evidence="2">NBRC 109834</strain>
    </source>
</reference>
<evidence type="ECO:0000256" key="1">
    <source>
        <dbReference type="SAM" id="Phobius"/>
    </source>
</evidence>
<feature type="transmembrane region" description="Helical" evidence="1">
    <location>
        <begin position="21"/>
        <end position="40"/>
    </location>
</feature>
<comment type="caution">
    <text evidence="2">The sequence shown here is derived from an EMBL/GenBank/DDBJ whole genome shotgun (WGS) entry which is preliminary data.</text>
</comment>
<organism evidence="2 3">
    <name type="scientific">Rhizocola hellebori</name>
    <dbReference type="NCBI Taxonomy" id="1392758"/>
    <lineage>
        <taxon>Bacteria</taxon>
        <taxon>Bacillati</taxon>
        <taxon>Actinomycetota</taxon>
        <taxon>Actinomycetes</taxon>
        <taxon>Micromonosporales</taxon>
        <taxon>Micromonosporaceae</taxon>
        <taxon>Rhizocola</taxon>
    </lineage>
</organism>
<dbReference type="AlphaFoldDB" id="A0A8J3QBJ1"/>
<dbReference type="RefSeq" id="WP_203911354.1">
    <property type="nucleotide sequence ID" value="NZ_BONY01000037.1"/>
</dbReference>
<keyword evidence="1" id="KW-0812">Transmembrane</keyword>
<keyword evidence="1" id="KW-1133">Transmembrane helix</keyword>
<evidence type="ECO:0000313" key="3">
    <source>
        <dbReference type="Proteomes" id="UP000612899"/>
    </source>
</evidence>
<keyword evidence="3" id="KW-1185">Reference proteome</keyword>
<evidence type="ECO:0000313" key="2">
    <source>
        <dbReference type="EMBL" id="GIH07575.1"/>
    </source>
</evidence>